<dbReference type="InterPro" id="IPR036910">
    <property type="entry name" value="HMG_box_dom_sf"/>
</dbReference>
<feature type="DNA-binding region" description="HMG box" evidence="1">
    <location>
        <begin position="112"/>
        <end position="179"/>
    </location>
</feature>
<sequence>MLSLFAANFGLATKASRLLFNAAKPVVSGYHRVGLTASGVTRSFVTTPRVAFPAAAKKAAPKKTTKAAAPRKKAAKKKTAAKPKVKAKPKRKAAPKPKPKPKIVLKREMLPPSSPGGPYLQFAKEYHAKYPIKSLPEAAEAMKKCGAAWNALDKSEKEKYYEQYRKAFEEYAVKRAEYFATVDPEIIKEINRRKKAKGKSKIRPPPPPVEQRRPMTSYLQFYHDYRKEHSQGASDLKILAAEAGKAWRELPEAKKQVYKDQYMARLETWRAQYGKSAAASA</sequence>
<dbReference type="STRING" id="703135.A0A2A9NH37"/>
<feature type="compositionally biased region" description="Basic residues" evidence="2">
    <location>
        <begin position="192"/>
        <end position="202"/>
    </location>
</feature>
<dbReference type="Pfam" id="PF09011">
    <property type="entry name" value="HMG_box_2"/>
    <property type="match status" value="1"/>
</dbReference>
<dbReference type="CDD" id="cd00084">
    <property type="entry name" value="HMG-box_SF"/>
    <property type="match status" value="1"/>
</dbReference>
<dbReference type="Gene3D" id="1.10.30.10">
    <property type="entry name" value="High mobility group box domain"/>
    <property type="match status" value="2"/>
</dbReference>
<dbReference type="Proteomes" id="UP000242287">
    <property type="component" value="Unassembled WGS sequence"/>
</dbReference>
<reference evidence="4 5" key="1">
    <citation type="submission" date="2014-02" db="EMBL/GenBank/DDBJ databases">
        <title>Transposable element dynamics among asymbiotic and ectomycorrhizal Amanita fungi.</title>
        <authorList>
            <consortium name="DOE Joint Genome Institute"/>
            <person name="Hess J."/>
            <person name="Skrede I."/>
            <person name="Wolfe B."/>
            <person name="LaButti K."/>
            <person name="Ohm R.A."/>
            <person name="Grigoriev I.V."/>
            <person name="Pringle A."/>
        </authorList>
    </citation>
    <scope>NUCLEOTIDE SEQUENCE [LARGE SCALE GENOMIC DNA]</scope>
    <source>
        <strain evidence="4 5">SKay4041</strain>
    </source>
</reference>
<feature type="domain" description="HMG box" evidence="3">
    <location>
        <begin position="211"/>
        <end position="281"/>
    </location>
</feature>
<evidence type="ECO:0000313" key="4">
    <source>
        <dbReference type="EMBL" id="PFH47571.1"/>
    </source>
</evidence>
<dbReference type="PROSITE" id="PS50118">
    <property type="entry name" value="HMG_BOX_2"/>
    <property type="match status" value="2"/>
</dbReference>
<evidence type="ECO:0000256" key="2">
    <source>
        <dbReference type="SAM" id="MobiDB-lite"/>
    </source>
</evidence>
<feature type="region of interest" description="Disordered" evidence="2">
    <location>
        <begin position="192"/>
        <end position="213"/>
    </location>
</feature>
<dbReference type="AlphaFoldDB" id="A0A2A9NH37"/>
<organism evidence="4 5">
    <name type="scientific">Amanita thiersii Skay4041</name>
    <dbReference type="NCBI Taxonomy" id="703135"/>
    <lineage>
        <taxon>Eukaryota</taxon>
        <taxon>Fungi</taxon>
        <taxon>Dikarya</taxon>
        <taxon>Basidiomycota</taxon>
        <taxon>Agaricomycotina</taxon>
        <taxon>Agaricomycetes</taxon>
        <taxon>Agaricomycetidae</taxon>
        <taxon>Agaricales</taxon>
        <taxon>Pluteineae</taxon>
        <taxon>Amanitaceae</taxon>
        <taxon>Amanita</taxon>
    </lineage>
</organism>
<protein>
    <recommendedName>
        <fullName evidence="3">HMG box domain-containing protein</fullName>
    </recommendedName>
</protein>
<evidence type="ECO:0000313" key="5">
    <source>
        <dbReference type="Proteomes" id="UP000242287"/>
    </source>
</evidence>
<dbReference type="OrthoDB" id="1919336at2759"/>
<feature type="DNA-binding region" description="HMG box" evidence="1">
    <location>
        <begin position="211"/>
        <end position="281"/>
    </location>
</feature>
<accession>A0A2A9NH37</accession>
<keyword evidence="5" id="KW-1185">Reference proteome</keyword>
<gene>
    <name evidence="4" type="ORF">AMATHDRAFT_67547</name>
</gene>
<dbReference type="Pfam" id="PF00505">
    <property type="entry name" value="HMG_box"/>
    <property type="match status" value="1"/>
</dbReference>
<feature type="compositionally biased region" description="Basic residues" evidence="2">
    <location>
        <begin position="59"/>
        <end position="100"/>
    </location>
</feature>
<name>A0A2A9NH37_9AGAR</name>
<keyword evidence="1" id="KW-0539">Nucleus</keyword>
<evidence type="ECO:0000256" key="1">
    <source>
        <dbReference type="PROSITE-ProRule" id="PRU00267"/>
    </source>
</evidence>
<dbReference type="GO" id="GO:0005634">
    <property type="term" value="C:nucleus"/>
    <property type="evidence" value="ECO:0007669"/>
    <property type="project" value="UniProtKB-UniRule"/>
</dbReference>
<dbReference type="GO" id="GO:0003677">
    <property type="term" value="F:DNA binding"/>
    <property type="evidence" value="ECO:0007669"/>
    <property type="project" value="UniProtKB-UniRule"/>
</dbReference>
<dbReference type="CDD" id="cd22012">
    <property type="entry name" value="HMG-box_ABF2_IXR1-like_rpt2"/>
    <property type="match status" value="1"/>
</dbReference>
<dbReference type="InterPro" id="IPR009071">
    <property type="entry name" value="HMG_box_dom"/>
</dbReference>
<keyword evidence="1" id="KW-0238">DNA-binding</keyword>
<dbReference type="EMBL" id="KZ302104">
    <property type="protein sequence ID" value="PFH47571.1"/>
    <property type="molecule type" value="Genomic_DNA"/>
</dbReference>
<dbReference type="SMART" id="SM00398">
    <property type="entry name" value="HMG"/>
    <property type="match status" value="2"/>
</dbReference>
<feature type="region of interest" description="Disordered" evidence="2">
    <location>
        <begin position="55"/>
        <end position="100"/>
    </location>
</feature>
<dbReference type="SUPFAM" id="SSF47095">
    <property type="entry name" value="HMG-box"/>
    <property type="match status" value="2"/>
</dbReference>
<proteinExistence type="predicted"/>
<feature type="domain" description="HMG box" evidence="3">
    <location>
        <begin position="112"/>
        <end position="179"/>
    </location>
</feature>
<evidence type="ECO:0000259" key="3">
    <source>
        <dbReference type="PROSITE" id="PS50118"/>
    </source>
</evidence>